<evidence type="ECO:0000313" key="7">
    <source>
        <dbReference type="Proteomes" id="UP001623592"/>
    </source>
</evidence>
<protein>
    <submittedName>
        <fullName evidence="6">Class I SAM-dependent methyltransferase</fullName>
        <ecNumber evidence="6">2.1.1.172</ecNumber>
        <ecNumber evidence="6">2.1.1.174</ecNumber>
    </submittedName>
</protein>
<dbReference type="EC" id="2.1.1.174" evidence="6"/>
<dbReference type="GO" id="GO:0052914">
    <property type="term" value="F:16S rRNA (guanine(1207)-N(2))-methyltransferase activity"/>
    <property type="evidence" value="ECO:0007669"/>
    <property type="project" value="UniProtKB-EC"/>
</dbReference>
<dbReference type="RefSeq" id="WP_406786003.1">
    <property type="nucleotide sequence ID" value="NZ_JBJIAA010000002.1"/>
</dbReference>
<dbReference type="GO" id="GO:0052916">
    <property type="term" value="F:23S rRNA (guanine(1835)-N(2))-methyltransferase activity"/>
    <property type="evidence" value="ECO:0007669"/>
    <property type="project" value="UniProtKB-EC"/>
</dbReference>
<dbReference type="InterPro" id="IPR007848">
    <property type="entry name" value="Small_mtfrase_dom"/>
</dbReference>
<gene>
    <name evidence="6" type="ORF">ACJDT4_02775</name>
</gene>
<dbReference type="PROSITE" id="PS00092">
    <property type="entry name" value="N6_MTASE"/>
    <property type="match status" value="1"/>
</dbReference>
<dbReference type="InterPro" id="IPR046977">
    <property type="entry name" value="RsmC/RlmG"/>
</dbReference>
<dbReference type="CDD" id="cd02440">
    <property type="entry name" value="AdoMet_MTases"/>
    <property type="match status" value="1"/>
</dbReference>
<evidence type="ECO:0000256" key="1">
    <source>
        <dbReference type="ARBA" id="ARBA00022490"/>
    </source>
</evidence>
<feature type="domain" description="Methyltransferase small" evidence="5">
    <location>
        <begin position="15"/>
        <end position="176"/>
    </location>
</feature>
<reference evidence="6 7" key="1">
    <citation type="submission" date="2024-11" db="EMBL/GenBank/DDBJ databases">
        <authorList>
            <person name="Heng Y.C."/>
            <person name="Lim A.C.H."/>
            <person name="Lee J.K.Y."/>
            <person name="Kittelmann S."/>
        </authorList>
    </citation>
    <scope>NUCLEOTIDE SEQUENCE [LARGE SCALE GENOMIC DNA]</scope>
    <source>
        <strain evidence="6 7">WILCCON 0114</strain>
    </source>
</reference>
<proteinExistence type="predicted"/>
<dbReference type="InterPro" id="IPR002052">
    <property type="entry name" value="DNA_methylase_N6_adenine_CS"/>
</dbReference>
<comment type="caution">
    <text evidence="6">The sequence shown here is derived from an EMBL/GenBank/DDBJ whole genome shotgun (WGS) entry which is preliminary data.</text>
</comment>
<dbReference type="Pfam" id="PF05175">
    <property type="entry name" value="MTS"/>
    <property type="match status" value="1"/>
</dbReference>
<dbReference type="Proteomes" id="UP001623592">
    <property type="component" value="Unassembled WGS sequence"/>
</dbReference>
<dbReference type="InterPro" id="IPR029063">
    <property type="entry name" value="SAM-dependent_MTases_sf"/>
</dbReference>
<evidence type="ECO:0000256" key="2">
    <source>
        <dbReference type="ARBA" id="ARBA00022552"/>
    </source>
</evidence>
<keyword evidence="4 6" id="KW-0808">Transferase</keyword>
<dbReference type="EMBL" id="JBJIAA010000002">
    <property type="protein sequence ID" value="MFL0249331.1"/>
    <property type="molecule type" value="Genomic_DNA"/>
</dbReference>
<name>A0ABW8TAD4_9CLOT</name>
<dbReference type="PANTHER" id="PTHR47816">
    <property type="entry name" value="RIBOSOMAL RNA SMALL SUBUNIT METHYLTRANSFERASE C"/>
    <property type="match status" value="1"/>
</dbReference>
<keyword evidence="7" id="KW-1185">Reference proteome</keyword>
<keyword evidence="2" id="KW-0698">rRNA processing</keyword>
<evidence type="ECO:0000256" key="3">
    <source>
        <dbReference type="ARBA" id="ARBA00022603"/>
    </source>
</evidence>
<dbReference type="PANTHER" id="PTHR47816:SF4">
    <property type="entry name" value="RIBOSOMAL RNA SMALL SUBUNIT METHYLTRANSFERASE C"/>
    <property type="match status" value="1"/>
</dbReference>
<keyword evidence="3 6" id="KW-0489">Methyltransferase</keyword>
<dbReference type="EC" id="2.1.1.172" evidence="6"/>
<accession>A0ABW8TAD4</accession>
<organism evidence="6 7">
    <name type="scientific">Clostridium neuense</name>
    <dbReference type="NCBI Taxonomy" id="1728934"/>
    <lineage>
        <taxon>Bacteria</taxon>
        <taxon>Bacillati</taxon>
        <taxon>Bacillota</taxon>
        <taxon>Clostridia</taxon>
        <taxon>Eubacteriales</taxon>
        <taxon>Clostridiaceae</taxon>
        <taxon>Clostridium</taxon>
    </lineage>
</organism>
<keyword evidence="1" id="KW-0963">Cytoplasm</keyword>
<sequence length="192" mass="21596">MDKNIIGVRIKDIDMKFRVEPELFSPKGIDKGTLAMLSVIDFESSDKVLDLGCGYGVVGVLAAKIIGASNVVMLDKMNAAVKCAKENAILNGVPEVKIYESDGLKDLPEKDFTLILSNPPYHADFNVPKEFIEKGFNRLVIGGKMYMVTKRKEWYKNKLIAIFGGVKIWKIEDYFVFMAVKKDSHYAEAKHR</sequence>
<evidence type="ECO:0000256" key="4">
    <source>
        <dbReference type="ARBA" id="ARBA00022679"/>
    </source>
</evidence>
<evidence type="ECO:0000313" key="6">
    <source>
        <dbReference type="EMBL" id="MFL0249331.1"/>
    </source>
</evidence>
<evidence type="ECO:0000259" key="5">
    <source>
        <dbReference type="Pfam" id="PF05175"/>
    </source>
</evidence>
<dbReference type="Gene3D" id="3.40.50.150">
    <property type="entry name" value="Vaccinia Virus protein VP39"/>
    <property type="match status" value="1"/>
</dbReference>
<dbReference type="SUPFAM" id="SSF53335">
    <property type="entry name" value="S-adenosyl-L-methionine-dependent methyltransferases"/>
    <property type="match status" value="1"/>
</dbReference>